<dbReference type="GO" id="GO:0016020">
    <property type="term" value="C:membrane"/>
    <property type="evidence" value="ECO:0007669"/>
    <property type="project" value="UniProtKB-SubCell"/>
</dbReference>
<dbReference type="GO" id="GO:0022857">
    <property type="term" value="F:transmembrane transporter activity"/>
    <property type="evidence" value="ECO:0007669"/>
    <property type="project" value="TreeGrafter"/>
</dbReference>
<keyword evidence="5" id="KW-0677">Repeat</keyword>
<dbReference type="Pfam" id="PF00153">
    <property type="entry name" value="Mito_carr"/>
    <property type="match status" value="3"/>
</dbReference>
<feature type="transmembrane region" description="Helical" evidence="8">
    <location>
        <begin position="90"/>
        <end position="111"/>
    </location>
</feature>
<dbReference type="InterPro" id="IPR018108">
    <property type="entry name" value="MCP_transmembrane"/>
</dbReference>
<evidence type="ECO:0000313" key="9">
    <source>
        <dbReference type="EMBL" id="ARF08773.1"/>
    </source>
</evidence>
<gene>
    <name evidence="9" type="ORF">Catovirus_1_823</name>
</gene>
<sequence>MSYFDNKNVSYYLAGGLSGICGVLLSHPFDTIKTNFQSGKPMKMQFNISTFKNLYKGITPPVIGVGIEKSIVFGTFETVKSMLNKHSEHFYTNTIAGAVSGLSASIIVTPYERIKILLQTNSLKHIPKNPKFYFQGLNATLTRETPGFAIYFSVYEYLKKKYYTDTNDQINSIASFSFGGLAGLISWIFIYPQDRIKTILQSEISNKLSFLQLTTEIYKKQGFMSFYNGFHYALMRAIPLHAGTFMTMELLKSNFNKST</sequence>
<evidence type="ECO:0000256" key="4">
    <source>
        <dbReference type="ARBA" id="ARBA00022692"/>
    </source>
</evidence>
<proteinExistence type="inferred from homology"/>
<evidence type="ECO:0000256" key="3">
    <source>
        <dbReference type="ARBA" id="ARBA00022448"/>
    </source>
</evidence>
<feature type="transmembrane region" description="Helical" evidence="8">
    <location>
        <begin position="9"/>
        <end position="29"/>
    </location>
</feature>
<evidence type="ECO:0000256" key="2">
    <source>
        <dbReference type="ARBA" id="ARBA00006375"/>
    </source>
</evidence>
<evidence type="ECO:0000256" key="6">
    <source>
        <dbReference type="ARBA" id="ARBA00022989"/>
    </source>
</evidence>
<dbReference type="SUPFAM" id="SSF103506">
    <property type="entry name" value="Mitochondrial carrier"/>
    <property type="match status" value="1"/>
</dbReference>
<dbReference type="PANTHER" id="PTHR45624">
    <property type="entry name" value="MITOCHONDRIAL BASIC AMINO ACIDS TRANSPORTER-RELATED"/>
    <property type="match status" value="1"/>
</dbReference>
<evidence type="ECO:0000256" key="1">
    <source>
        <dbReference type="ARBA" id="ARBA00004141"/>
    </source>
</evidence>
<comment type="similarity">
    <text evidence="2">Belongs to the mitochondrial carrier (TC 2.A.29) family.</text>
</comment>
<reference evidence="9" key="1">
    <citation type="journal article" date="2017" name="Science">
        <title>Giant viruses with an expanded complement of translation system components.</title>
        <authorList>
            <person name="Schulz F."/>
            <person name="Yutin N."/>
            <person name="Ivanova N.N."/>
            <person name="Ortega D.R."/>
            <person name="Lee T.K."/>
            <person name="Vierheilig J."/>
            <person name="Daims H."/>
            <person name="Horn M."/>
            <person name="Wagner M."/>
            <person name="Jensen G.J."/>
            <person name="Kyrpides N.C."/>
            <person name="Koonin E.V."/>
            <person name="Woyke T."/>
        </authorList>
    </citation>
    <scope>NUCLEOTIDE SEQUENCE</scope>
    <source>
        <strain evidence="9">CTV1</strain>
    </source>
</reference>
<accession>A0A1V0SAQ1</accession>
<protein>
    <submittedName>
        <fullName evidence="9">Mitochondrial carrier protein</fullName>
    </submittedName>
</protein>
<evidence type="ECO:0000256" key="8">
    <source>
        <dbReference type="SAM" id="Phobius"/>
    </source>
</evidence>
<evidence type="ECO:0000256" key="7">
    <source>
        <dbReference type="ARBA" id="ARBA00023136"/>
    </source>
</evidence>
<comment type="subcellular location">
    <subcellularLocation>
        <location evidence="1">Membrane</location>
        <topology evidence="1">Multi-pass membrane protein</topology>
    </subcellularLocation>
</comment>
<feature type="transmembrane region" description="Helical" evidence="8">
    <location>
        <begin position="172"/>
        <end position="191"/>
    </location>
</feature>
<organism evidence="9">
    <name type="scientific">Catovirus CTV1</name>
    <dbReference type="NCBI Taxonomy" id="1977631"/>
    <lineage>
        <taxon>Viruses</taxon>
        <taxon>Varidnaviria</taxon>
        <taxon>Bamfordvirae</taxon>
        <taxon>Nucleocytoviricota</taxon>
        <taxon>Megaviricetes</taxon>
        <taxon>Imitervirales</taxon>
        <taxon>Mimiviridae</taxon>
        <taxon>Klosneuvirinae</taxon>
        <taxon>Catovirus</taxon>
    </lineage>
</organism>
<keyword evidence="6 8" id="KW-1133">Transmembrane helix</keyword>
<keyword evidence="7 8" id="KW-0472">Membrane</keyword>
<dbReference type="Gene3D" id="1.50.40.10">
    <property type="entry name" value="Mitochondrial carrier domain"/>
    <property type="match status" value="1"/>
</dbReference>
<keyword evidence="4 8" id="KW-0812">Transmembrane</keyword>
<name>A0A1V0SAQ1_9VIRU</name>
<dbReference type="InterPro" id="IPR050567">
    <property type="entry name" value="Mitochondrial_Carrier"/>
</dbReference>
<dbReference type="PROSITE" id="PS50920">
    <property type="entry name" value="SOLCAR"/>
    <property type="match status" value="3"/>
</dbReference>
<keyword evidence="3" id="KW-0813">Transport</keyword>
<dbReference type="InterPro" id="IPR023395">
    <property type="entry name" value="MCP_dom_sf"/>
</dbReference>
<feature type="transmembrane region" description="Helical" evidence="8">
    <location>
        <begin position="132"/>
        <end position="152"/>
    </location>
</feature>
<dbReference type="EMBL" id="KY684083">
    <property type="protein sequence ID" value="ARF08773.1"/>
    <property type="molecule type" value="Genomic_DNA"/>
</dbReference>
<evidence type="ECO:0000256" key="5">
    <source>
        <dbReference type="ARBA" id="ARBA00022737"/>
    </source>
</evidence>